<name>A0A0M6YC87_9HYPH</name>
<dbReference type="RefSeq" id="WP_055661711.1">
    <property type="nucleotide sequence ID" value="NZ_CXST01000017.1"/>
</dbReference>
<evidence type="ECO:0000313" key="1">
    <source>
        <dbReference type="EMBL" id="CTQ47715.1"/>
    </source>
</evidence>
<keyword evidence="2" id="KW-1185">Reference proteome</keyword>
<evidence type="ECO:0000313" key="2">
    <source>
        <dbReference type="Proteomes" id="UP000048926"/>
    </source>
</evidence>
<dbReference type="Proteomes" id="UP000048926">
    <property type="component" value="Unassembled WGS sequence"/>
</dbReference>
<proteinExistence type="predicted"/>
<reference evidence="2" key="1">
    <citation type="submission" date="2015-07" db="EMBL/GenBank/DDBJ databases">
        <authorList>
            <person name="Rodrigo-Torres Lidia"/>
            <person name="Arahal R.David."/>
        </authorList>
    </citation>
    <scope>NUCLEOTIDE SEQUENCE [LARGE SCALE GENOMIC DNA]</scope>
    <source>
        <strain evidence="2">CECT 4801</strain>
    </source>
</reference>
<gene>
    <name evidence="1" type="ORF">LAL4801_06184</name>
</gene>
<dbReference type="EMBL" id="CXST01000017">
    <property type="protein sequence ID" value="CTQ47715.1"/>
    <property type="molecule type" value="Genomic_DNA"/>
</dbReference>
<dbReference type="AlphaFoldDB" id="A0A0M6YC87"/>
<organism evidence="1 2">
    <name type="scientific">Roseibium aggregatum</name>
    <dbReference type="NCBI Taxonomy" id="187304"/>
    <lineage>
        <taxon>Bacteria</taxon>
        <taxon>Pseudomonadati</taxon>
        <taxon>Pseudomonadota</taxon>
        <taxon>Alphaproteobacteria</taxon>
        <taxon>Hyphomicrobiales</taxon>
        <taxon>Stappiaceae</taxon>
        <taxon>Roseibium</taxon>
    </lineage>
</organism>
<dbReference type="OrthoDB" id="7889108at2"/>
<accession>A0A0M6YC87</accession>
<sequence>MMKKSAKTSEQRPICEHTIQRMEDANVMFKGQIPTAGGVELVWLSVHEMPRYLEHRAEFAAEYYGVTLQQYREWLETDGTPRCSATTKAGKPCKNPAGDCVGVGIHEWVAFDGEFCWRHALDEWKP</sequence>
<protein>
    <submittedName>
        <fullName evidence="1">Uncharacterized protein</fullName>
    </submittedName>
</protein>